<feature type="region of interest" description="Disordered" evidence="1">
    <location>
        <begin position="157"/>
        <end position="189"/>
    </location>
</feature>
<proteinExistence type="predicted"/>
<organism evidence="2 3">
    <name type="scientific">Setaria viridis</name>
    <name type="common">Green bristlegrass</name>
    <name type="synonym">Setaria italica subsp. viridis</name>
    <dbReference type="NCBI Taxonomy" id="4556"/>
    <lineage>
        <taxon>Eukaryota</taxon>
        <taxon>Viridiplantae</taxon>
        <taxon>Streptophyta</taxon>
        <taxon>Embryophyta</taxon>
        <taxon>Tracheophyta</taxon>
        <taxon>Spermatophyta</taxon>
        <taxon>Magnoliopsida</taxon>
        <taxon>Liliopsida</taxon>
        <taxon>Poales</taxon>
        <taxon>Poaceae</taxon>
        <taxon>PACMAD clade</taxon>
        <taxon>Panicoideae</taxon>
        <taxon>Panicodae</taxon>
        <taxon>Paniceae</taxon>
        <taxon>Cenchrinae</taxon>
        <taxon>Setaria</taxon>
    </lineage>
</organism>
<accession>A0A4U6UHG2</accession>
<protein>
    <submittedName>
        <fullName evidence="2">Uncharacterized protein</fullName>
    </submittedName>
</protein>
<feature type="compositionally biased region" description="Basic and acidic residues" evidence="1">
    <location>
        <begin position="162"/>
        <end position="181"/>
    </location>
</feature>
<keyword evidence="3" id="KW-1185">Reference proteome</keyword>
<evidence type="ECO:0000256" key="1">
    <source>
        <dbReference type="SAM" id="MobiDB-lite"/>
    </source>
</evidence>
<dbReference type="EMBL" id="CM016556">
    <property type="protein sequence ID" value="TKW14134.1"/>
    <property type="molecule type" value="Genomic_DNA"/>
</dbReference>
<evidence type="ECO:0000313" key="2">
    <source>
        <dbReference type="EMBL" id="TKW14134.1"/>
    </source>
</evidence>
<dbReference type="Gramene" id="TKW14134">
    <property type="protein sequence ID" value="TKW14134"/>
    <property type="gene ID" value="SEVIR_5G147400v2"/>
</dbReference>
<dbReference type="Proteomes" id="UP000298652">
    <property type="component" value="Chromosome 5"/>
</dbReference>
<reference evidence="2" key="1">
    <citation type="submission" date="2019-03" db="EMBL/GenBank/DDBJ databases">
        <title>WGS assembly of Setaria viridis.</title>
        <authorList>
            <person name="Huang P."/>
            <person name="Jenkins J."/>
            <person name="Grimwood J."/>
            <person name="Barry K."/>
            <person name="Healey A."/>
            <person name="Mamidi S."/>
            <person name="Sreedasyam A."/>
            <person name="Shu S."/>
            <person name="Feldman M."/>
            <person name="Wu J."/>
            <person name="Yu Y."/>
            <person name="Chen C."/>
            <person name="Johnson J."/>
            <person name="Rokhsar D."/>
            <person name="Baxter I."/>
            <person name="Schmutz J."/>
            <person name="Brutnell T."/>
            <person name="Kellogg E."/>
        </authorList>
    </citation>
    <scope>NUCLEOTIDE SEQUENCE [LARGE SCALE GENOMIC DNA]</scope>
</reference>
<evidence type="ECO:0000313" key="3">
    <source>
        <dbReference type="Proteomes" id="UP000298652"/>
    </source>
</evidence>
<dbReference type="AlphaFoldDB" id="A0A4U6UHG2"/>
<gene>
    <name evidence="2" type="ORF">SEVIR_5G147400v2</name>
</gene>
<sequence length="207" mass="23626">MADLLSVGGMRKLNSHNYTNLHRVLGQYLWEVVAGIEKTPSPKENAEALRTWRIKEGKAMFTLKTTIEEDLDCRNPWRHSEGNVATTKEDVLSTCLSEEEWDAEAATTIEDDGAYFVEDLIEWDAEGGFSMKVRDPDTSEGFVVFGYDSDEDWEALSDNEEDIKNEKIEPSLHDDRKPQEHSEDEDGALVIYEDLKTRCGEEASRRM</sequence>
<name>A0A4U6UHG2_SETVI</name>